<proteinExistence type="predicted"/>
<feature type="signal peptide" evidence="1">
    <location>
        <begin position="1"/>
        <end position="24"/>
    </location>
</feature>
<evidence type="ECO:0000259" key="2">
    <source>
        <dbReference type="PROSITE" id="PS51704"/>
    </source>
</evidence>
<dbReference type="Gene3D" id="3.20.20.190">
    <property type="entry name" value="Phosphatidylinositol (PI) phosphodiesterase"/>
    <property type="match status" value="1"/>
</dbReference>
<dbReference type="PANTHER" id="PTHR46211">
    <property type="entry name" value="GLYCEROPHOSPHORYL DIESTER PHOSPHODIESTERASE"/>
    <property type="match status" value="1"/>
</dbReference>
<protein>
    <submittedName>
        <fullName evidence="3">Glycerophosphodiester phosphodiesterase family protein</fullName>
    </submittedName>
</protein>
<accession>A0A9X3TTM9</accession>
<organism evidence="3 4">
    <name type="scientific">Brevibacillus thermoruber</name>
    <dbReference type="NCBI Taxonomy" id="33942"/>
    <lineage>
        <taxon>Bacteria</taxon>
        <taxon>Bacillati</taxon>
        <taxon>Bacillota</taxon>
        <taxon>Bacilli</taxon>
        <taxon>Bacillales</taxon>
        <taxon>Paenibacillaceae</taxon>
        <taxon>Brevibacillus</taxon>
    </lineage>
</organism>
<sequence>MFRTGITLSAALLTALFQPAAALAAANDLTYHRADTIAHRGASGYAPENTMAAFRKAVEMKADYIELDVQVTRDGHLVVIHDNTVDRTTDGTGRVGALTLKEMRRLDAGRFFRPDFAGEPIPTFDEVLDEFRGKIGILIELKSPERYPGVEKRVADALRKRGMDKTRSARVIVQSFHFDSLKRFHKLLPDIPIGVLTNKASQLTDAMLDEFATYANYVNPSRNLVTADLTDRIHERGMQVFAWTVRKRDEVKPLLIAGVDGIITDFPDYVPRSHRR</sequence>
<reference evidence="3" key="1">
    <citation type="submission" date="2022-12" db="EMBL/GenBank/DDBJ databases">
        <title>Draft genome sequence of the thermophilic strain Brevibacillus thermoruber HT42, isolated from Los Humeros, Puebla, Mexico, with biotechnological potential.</title>
        <authorList>
            <person name="Lara Sanchez J."/>
            <person name="Solis Palacios R."/>
            <person name="Bustos Baena A.S."/>
            <person name="Ruz Baez A.E."/>
            <person name="Espinosa Luna G."/>
            <person name="Oliart Ros R.M."/>
        </authorList>
    </citation>
    <scope>NUCLEOTIDE SEQUENCE</scope>
    <source>
        <strain evidence="3">HT42</strain>
    </source>
</reference>
<evidence type="ECO:0000313" key="4">
    <source>
        <dbReference type="Proteomes" id="UP001151071"/>
    </source>
</evidence>
<gene>
    <name evidence="3" type="ORF">O3V59_16155</name>
</gene>
<dbReference type="Proteomes" id="UP001151071">
    <property type="component" value="Unassembled WGS sequence"/>
</dbReference>
<dbReference type="RefSeq" id="WP_271140548.1">
    <property type="nucleotide sequence ID" value="NZ_JAPYYP010000023.1"/>
</dbReference>
<keyword evidence="4" id="KW-1185">Reference proteome</keyword>
<dbReference type="AlphaFoldDB" id="A0A9X3TTM9"/>
<dbReference type="Pfam" id="PF03009">
    <property type="entry name" value="GDPD"/>
    <property type="match status" value="1"/>
</dbReference>
<dbReference type="SUPFAM" id="SSF51695">
    <property type="entry name" value="PLC-like phosphodiesterases"/>
    <property type="match status" value="1"/>
</dbReference>
<evidence type="ECO:0000256" key="1">
    <source>
        <dbReference type="SAM" id="SignalP"/>
    </source>
</evidence>
<dbReference type="PROSITE" id="PS51704">
    <property type="entry name" value="GP_PDE"/>
    <property type="match status" value="1"/>
</dbReference>
<feature type="domain" description="GP-PDE" evidence="2">
    <location>
        <begin position="34"/>
        <end position="274"/>
    </location>
</feature>
<keyword evidence="1" id="KW-0732">Signal</keyword>
<evidence type="ECO:0000313" key="3">
    <source>
        <dbReference type="EMBL" id="MDA5109900.1"/>
    </source>
</evidence>
<comment type="caution">
    <text evidence="3">The sequence shown here is derived from an EMBL/GenBank/DDBJ whole genome shotgun (WGS) entry which is preliminary data.</text>
</comment>
<dbReference type="InterPro" id="IPR017946">
    <property type="entry name" value="PLC-like_Pdiesterase_TIM-brl"/>
</dbReference>
<feature type="chain" id="PRO_5040750770" evidence="1">
    <location>
        <begin position="25"/>
        <end position="276"/>
    </location>
</feature>
<dbReference type="EMBL" id="JAPYYP010000023">
    <property type="protein sequence ID" value="MDA5109900.1"/>
    <property type="molecule type" value="Genomic_DNA"/>
</dbReference>
<dbReference type="PANTHER" id="PTHR46211:SF1">
    <property type="entry name" value="GLYCEROPHOSPHODIESTER PHOSPHODIESTERASE, CYTOPLASMIC"/>
    <property type="match status" value="1"/>
</dbReference>
<dbReference type="InterPro" id="IPR030395">
    <property type="entry name" value="GP_PDE_dom"/>
</dbReference>
<name>A0A9X3TTM9_9BACL</name>
<dbReference type="GO" id="GO:0008081">
    <property type="term" value="F:phosphoric diester hydrolase activity"/>
    <property type="evidence" value="ECO:0007669"/>
    <property type="project" value="InterPro"/>
</dbReference>
<dbReference type="GO" id="GO:0006629">
    <property type="term" value="P:lipid metabolic process"/>
    <property type="evidence" value="ECO:0007669"/>
    <property type="project" value="InterPro"/>
</dbReference>